<dbReference type="SUPFAM" id="SSF54001">
    <property type="entry name" value="Cysteine proteinases"/>
    <property type="match status" value="1"/>
</dbReference>
<dbReference type="PANTHER" id="PTHR33490">
    <property type="entry name" value="BLR5614 PROTEIN-RELATED"/>
    <property type="match status" value="1"/>
</dbReference>
<dbReference type="AlphaFoldDB" id="A0A1H9ST44"/>
<dbReference type="GO" id="GO:0008233">
    <property type="term" value="F:peptidase activity"/>
    <property type="evidence" value="ECO:0007669"/>
    <property type="project" value="UniProtKB-KW"/>
</dbReference>
<sequence length="290" mass="31451">MTAVTIHHRTRYRYREMVTFGPHWLMLRPRESRGLRVRDLVVTISPEARLDWGEDVWGNAVATATIGTPSDALLIDSRLSVDLEAEAWPVFTIAPEAHRYPFRYADTDWTDMGALTVPAHPDPQGRLQGWARGFVAGKGEGTDTLSLLQDLNAGVAGATAYRWREEEGTQSPLETLRLASGTCRDLSVLFVEALRQLGFGARLVSGYLLPEEGGAPGAVGTGATHAWGEVFLSGAGWIAFDPTNRSMGGRNLIPVAVGRDIGRVVPVSGGFSGARDSLVELSVEVDVIRE</sequence>
<dbReference type="PANTHER" id="PTHR33490:SF1">
    <property type="entry name" value="SLL1233 PROTEIN"/>
    <property type="match status" value="1"/>
</dbReference>
<dbReference type="InterPro" id="IPR038765">
    <property type="entry name" value="Papain-like_cys_pep_sf"/>
</dbReference>
<organism evidence="2 3">
    <name type="scientific">Tranquillimonas rosea</name>
    <dbReference type="NCBI Taxonomy" id="641238"/>
    <lineage>
        <taxon>Bacteria</taxon>
        <taxon>Pseudomonadati</taxon>
        <taxon>Pseudomonadota</taxon>
        <taxon>Alphaproteobacteria</taxon>
        <taxon>Rhodobacterales</taxon>
        <taxon>Roseobacteraceae</taxon>
        <taxon>Tranquillimonas</taxon>
    </lineage>
</organism>
<dbReference type="SMART" id="SM00460">
    <property type="entry name" value="TGc"/>
    <property type="match status" value="1"/>
</dbReference>
<dbReference type="GO" id="GO:0006508">
    <property type="term" value="P:proteolysis"/>
    <property type="evidence" value="ECO:0007669"/>
    <property type="project" value="UniProtKB-KW"/>
</dbReference>
<reference evidence="2 3" key="1">
    <citation type="submission" date="2016-10" db="EMBL/GenBank/DDBJ databases">
        <authorList>
            <person name="de Groot N.N."/>
        </authorList>
    </citation>
    <scope>NUCLEOTIDE SEQUENCE [LARGE SCALE GENOMIC DNA]</scope>
    <source>
        <strain evidence="2 3">DSM 23042</strain>
    </source>
</reference>
<keyword evidence="3" id="KW-1185">Reference proteome</keyword>
<dbReference type="Proteomes" id="UP000198885">
    <property type="component" value="Unassembled WGS sequence"/>
</dbReference>
<dbReference type="Pfam" id="PF08379">
    <property type="entry name" value="Bact_transglu_N"/>
    <property type="match status" value="1"/>
</dbReference>
<dbReference type="EMBL" id="FOGU01000003">
    <property type="protein sequence ID" value="SER87499.1"/>
    <property type="molecule type" value="Genomic_DNA"/>
</dbReference>
<protein>
    <submittedName>
        <fullName evidence="2">Transglutaminase-like enzyme, putative cysteine protease</fullName>
    </submittedName>
</protein>
<dbReference type="Pfam" id="PF01841">
    <property type="entry name" value="Transglut_core"/>
    <property type="match status" value="1"/>
</dbReference>
<dbReference type="Gene3D" id="3.10.620.30">
    <property type="match status" value="1"/>
</dbReference>
<dbReference type="InterPro" id="IPR002931">
    <property type="entry name" value="Transglutaminase-like"/>
</dbReference>
<feature type="domain" description="Transglutaminase-like" evidence="1">
    <location>
        <begin position="175"/>
        <end position="244"/>
    </location>
</feature>
<name>A0A1H9ST44_9RHOB</name>
<accession>A0A1H9ST44</accession>
<dbReference type="STRING" id="641238.SAMN04490244_103353"/>
<keyword evidence="2" id="KW-0378">Hydrolase</keyword>
<evidence type="ECO:0000313" key="2">
    <source>
        <dbReference type="EMBL" id="SER87499.1"/>
    </source>
</evidence>
<dbReference type="RefSeq" id="WP_092690750.1">
    <property type="nucleotide sequence ID" value="NZ_FOGU01000003.1"/>
</dbReference>
<evidence type="ECO:0000313" key="3">
    <source>
        <dbReference type="Proteomes" id="UP000198885"/>
    </source>
</evidence>
<dbReference type="InterPro" id="IPR013589">
    <property type="entry name" value="Bac_transglu_N"/>
</dbReference>
<keyword evidence="2" id="KW-0645">Protease</keyword>
<proteinExistence type="predicted"/>
<gene>
    <name evidence="2" type="ORF">SAMN04490244_103353</name>
</gene>
<evidence type="ECO:0000259" key="1">
    <source>
        <dbReference type="SMART" id="SM00460"/>
    </source>
</evidence>
<dbReference type="OrthoDB" id="9804023at2"/>